<dbReference type="EMBL" id="KQ971372">
    <property type="protein sequence ID" value="KYB25215.1"/>
    <property type="molecule type" value="Genomic_DNA"/>
</dbReference>
<dbReference type="AlphaFoldDB" id="A0A139WBI0"/>
<evidence type="ECO:0000313" key="3">
    <source>
        <dbReference type="Proteomes" id="UP000007266"/>
    </source>
</evidence>
<evidence type="ECO:0000256" key="1">
    <source>
        <dbReference type="SAM" id="SignalP"/>
    </source>
</evidence>
<evidence type="ECO:0000313" key="2">
    <source>
        <dbReference type="EMBL" id="KYB25215.1"/>
    </source>
</evidence>
<reference evidence="2 3" key="2">
    <citation type="journal article" date="2010" name="Nucleic Acids Res.">
        <title>BeetleBase in 2010: revisions to provide comprehensive genomic information for Tribolium castaneum.</title>
        <authorList>
            <person name="Kim H.S."/>
            <person name="Murphy T."/>
            <person name="Xia J."/>
            <person name="Caragea D."/>
            <person name="Park Y."/>
            <person name="Beeman R.W."/>
            <person name="Lorenzen M.D."/>
            <person name="Butcher S."/>
            <person name="Manak J.R."/>
            <person name="Brown S.J."/>
        </authorList>
    </citation>
    <scope>GENOME REANNOTATION</scope>
    <source>
        <strain evidence="2 3">Georgia GA2</strain>
    </source>
</reference>
<keyword evidence="3" id="KW-1185">Reference proteome</keyword>
<protein>
    <submittedName>
        <fullName evidence="2">Uncharacterized protein</fullName>
    </submittedName>
</protein>
<gene>
    <name evidence="2" type="primary">AUGUSTUS-3.0.2_34878</name>
    <name evidence="2" type="ORF">TcasGA2_TC034878</name>
</gene>
<organism evidence="2 3">
    <name type="scientific">Tribolium castaneum</name>
    <name type="common">Red flour beetle</name>
    <dbReference type="NCBI Taxonomy" id="7070"/>
    <lineage>
        <taxon>Eukaryota</taxon>
        <taxon>Metazoa</taxon>
        <taxon>Ecdysozoa</taxon>
        <taxon>Arthropoda</taxon>
        <taxon>Hexapoda</taxon>
        <taxon>Insecta</taxon>
        <taxon>Pterygota</taxon>
        <taxon>Neoptera</taxon>
        <taxon>Endopterygota</taxon>
        <taxon>Coleoptera</taxon>
        <taxon>Polyphaga</taxon>
        <taxon>Cucujiformia</taxon>
        <taxon>Tenebrionidae</taxon>
        <taxon>Tenebrionidae incertae sedis</taxon>
        <taxon>Tribolium</taxon>
    </lineage>
</organism>
<dbReference type="InParanoid" id="A0A139WBI0"/>
<accession>A0A139WBI0</accession>
<name>A0A139WBI0_TRICA</name>
<feature type="signal peptide" evidence="1">
    <location>
        <begin position="1"/>
        <end position="22"/>
    </location>
</feature>
<proteinExistence type="predicted"/>
<keyword evidence="1" id="KW-0732">Signal</keyword>
<dbReference type="Proteomes" id="UP000007266">
    <property type="component" value="Linkage group 9"/>
</dbReference>
<feature type="chain" id="PRO_5007299593" evidence="1">
    <location>
        <begin position="23"/>
        <end position="43"/>
    </location>
</feature>
<sequence>MRSNSIPVYLLLFFVCVLMSEGLPVTNKIIDSAFRCPQMISSS</sequence>
<reference evidence="2 3" key="1">
    <citation type="journal article" date="2008" name="Nature">
        <title>The genome of the model beetle and pest Tribolium castaneum.</title>
        <authorList>
            <consortium name="Tribolium Genome Sequencing Consortium"/>
            <person name="Richards S."/>
            <person name="Gibbs R.A."/>
            <person name="Weinstock G.M."/>
            <person name="Brown S.J."/>
            <person name="Denell R."/>
            <person name="Beeman R.W."/>
            <person name="Gibbs R."/>
            <person name="Beeman R.W."/>
            <person name="Brown S.J."/>
            <person name="Bucher G."/>
            <person name="Friedrich M."/>
            <person name="Grimmelikhuijzen C.J."/>
            <person name="Klingler M."/>
            <person name="Lorenzen M."/>
            <person name="Richards S."/>
            <person name="Roth S."/>
            <person name="Schroder R."/>
            <person name="Tautz D."/>
            <person name="Zdobnov E.M."/>
            <person name="Muzny D."/>
            <person name="Gibbs R.A."/>
            <person name="Weinstock G.M."/>
            <person name="Attaway T."/>
            <person name="Bell S."/>
            <person name="Buhay C.J."/>
            <person name="Chandrabose M.N."/>
            <person name="Chavez D."/>
            <person name="Clerk-Blankenburg K.P."/>
            <person name="Cree A."/>
            <person name="Dao M."/>
            <person name="Davis C."/>
            <person name="Chacko J."/>
            <person name="Dinh H."/>
            <person name="Dugan-Rocha S."/>
            <person name="Fowler G."/>
            <person name="Garner T.T."/>
            <person name="Garnes J."/>
            <person name="Gnirke A."/>
            <person name="Hawes A."/>
            <person name="Hernandez J."/>
            <person name="Hines S."/>
            <person name="Holder M."/>
            <person name="Hume J."/>
            <person name="Jhangiani S.N."/>
            <person name="Joshi V."/>
            <person name="Khan Z.M."/>
            <person name="Jackson L."/>
            <person name="Kovar C."/>
            <person name="Kowis A."/>
            <person name="Lee S."/>
            <person name="Lewis L.R."/>
            <person name="Margolis J."/>
            <person name="Morgan M."/>
            <person name="Nazareth L.V."/>
            <person name="Nguyen N."/>
            <person name="Okwuonu G."/>
            <person name="Parker D."/>
            <person name="Richards S."/>
            <person name="Ruiz S.J."/>
            <person name="Santibanez J."/>
            <person name="Savard J."/>
            <person name="Scherer S.E."/>
            <person name="Schneider B."/>
            <person name="Sodergren E."/>
            <person name="Tautz D."/>
            <person name="Vattahil S."/>
            <person name="Villasana D."/>
            <person name="White C.S."/>
            <person name="Wright R."/>
            <person name="Park Y."/>
            <person name="Beeman R.W."/>
            <person name="Lord J."/>
            <person name="Oppert B."/>
            <person name="Lorenzen M."/>
            <person name="Brown S."/>
            <person name="Wang L."/>
            <person name="Savard J."/>
            <person name="Tautz D."/>
            <person name="Richards S."/>
            <person name="Weinstock G."/>
            <person name="Gibbs R.A."/>
            <person name="Liu Y."/>
            <person name="Worley K."/>
            <person name="Weinstock G."/>
            <person name="Elsik C.G."/>
            <person name="Reese J.T."/>
            <person name="Elhaik E."/>
            <person name="Landan G."/>
            <person name="Graur D."/>
            <person name="Arensburger P."/>
            <person name="Atkinson P."/>
            <person name="Beeman R.W."/>
            <person name="Beidler J."/>
            <person name="Brown S.J."/>
            <person name="Demuth J.P."/>
            <person name="Drury D.W."/>
            <person name="Du Y.Z."/>
            <person name="Fujiwara H."/>
            <person name="Lorenzen M."/>
            <person name="Maselli V."/>
            <person name="Osanai M."/>
            <person name="Park Y."/>
            <person name="Robertson H.M."/>
            <person name="Tu Z."/>
            <person name="Wang J.J."/>
            <person name="Wang S."/>
            <person name="Richards S."/>
            <person name="Song H."/>
            <person name="Zhang L."/>
            <person name="Sodergren E."/>
            <person name="Werner D."/>
            <person name="Stanke M."/>
            <person name="Morgenstern B."/>
            <person name="Solovyev V."/>
            <person name="Kosarev P."/>
            <person name="Brown G."/>
            <person name="Chen H.C."/>
            <person name="Ermolaeva O."/>
            <person name="Hlavina W."/>
            <person name="Kapustin Y."/>
            <person name="Kiryutin B."/>
            <person name="Kitts P."/>
            <person name="Maglott D."/>
            <person name="Pruitt K."/>
            <person name="Sapojnikov V."/>
            <person name="Souvorov A."/>
            <person name="Mackey A.J."/>
            <person name="Waterhouse R.M."/>
            <person name="Wyder S."/>
            <person name="Zdobnov E.M."/>
            <person name="Zdobnov E.M."/>
            <person name="Wyder S."/>
            <person name="Kriventseva E.V."/>
            <person name="Kadowaki T."/>
            <person name="Bork P."/>
            <person name="Aranda M."/>
            <person name="Bao R."/>
            <person name="Beermann A."/>
            <person name="Berns N."/>
            <person name="Bolognesi R."/>
            <person name="Bonneton F."/>
            <person name="Bopp D."/>
            <person name="Brown S.J."/>
            <person name="Bucher G."/>
            <person name="Butts T."/>
            <person name="Chaumot A."/>
            <person name="Denell R.E."/>
            <person name="Ferrier D.E."/>
            <person name="Friedrich M."/>
            <person name="Gordon C.M."/>
            <person name="Jindra M."/>
            <person name="Klingler M."/>
            <person name="Lan Q."/>
            <person name="Lattorff H.M."/>
            <person name="Laudet V."/>
            <person name="von Levetsow C."/>
            <person name="Liu Z."/>
            <person name="Lutz R."/>
            <person name="Lynch J.A."/>
            <person name="da Fonseca R.N."/>
            <person name="Posnien N."/>
            <person name="Reuter R."/>
            <person name="Roth S."/>
            <person name="Savard J."/>
            <person name="Schinko J.B."/>
            <person name="Schmitt C."/>
            <person name="Schoppmeier M."/>
            <person name="Schroder R."/>
            <person name="Shippy T.D."/>
            <person name="Simonnet F."/>
            <person name="Marques-Souza H."/>
            <person name="Tautz D."/>
            <person name="Tomoyasu Y."/>
            <person name="Trauner J."/>
            <person name="Van der Zee M."/>
            <person name="Vervoort M."/>
            <person name="Wittkopp N."/>
            <person name="Wimmer E.A."/>
            <person name="Yang X."/>
            <person name="Jones A.K."/>
            <person name="Sattelle D.B."/>
            <person name="Ebert P.R."/>
            <person name="Nelson D."/>
            <person name="Scott J.G."/>
            <person name="Beeman R.W."/>
            <person name="Muthukrishnan S."/>
            <person name="Kramer K.J."/>
            <person name="Arakane Y."/>
            <person name="Beeman R.W."/>
            <person name="Zhu Q."/>
            <person name="Hogenkamp D."/>
            <person name="Dixit R."/>
            <person name="Oppert B."/>
            <person name="Jiang H."/>
            <person name="Zou Z."/>
            <person name="Marshall J."/>
            <person name="Elpidina E."/>
            <person name="Vinokurov K."/>
            <person name="Oppert C."/>
            <person name="Zou Z."/>
            <person name="Evans J."/>
            <person name="Lu Z."/>
            <person name="Zhao P."/>
            <person name="Sumathipala N."/>
            <person name="Altincicek B."/>
            <person name="Vilcinskas A."/>
            <person name="Williams M."/>
            <person name="Hultmark D."/>
            <person name="Hetru C."/>
            <person name="Jiang H."/>
            <person name="Grimmelikhuijzen C.J."/>
            <person name="Hauser F."/>
            <person name="Cazzamali G."/>
            <person name="Williamson M."/>
            <person name="Park Y."/>
            <person name="Li B."/>
            <person name="Tanaka Y."/>
            <person name="Predel R."/>
            <person name="Neupert S."/>
            <person name="Schachtner J."/>
            <person name="Verleyen P."/>
            <person name="Raible F."/>
            <person name="Bork P."/>
            <person name="Friedrich M."/>
            <person name="Walden K.K."/>
            <person name="Robertson H.M."/>
            <person name="Angeli S."/>
            <person name="Foret S."/>
            <person name="Bucher G."/>
            <person name="Schuetz S."/>
            <person name="Maleszka R."/>
            <person name="Wimmer E.A."/>
            <person name="Beeman R.W."/>
            <person name="Lorenzen M."/>
            <person name="Tomoyasu Y."/>
            <person name="Miller S.C."/>
            <person name="Grossmann D."/>
            <person name="Bucher G."/>
        </authorList>
    </citation>
    <scope>NUCLEOTIDE SEQUENCE [LARGE SCALE GENOMIC DNA]</scope>
    <source>
        <strain evidence="2 3">Georgia GA2</strain>
    </source>
</reference>